<organism evidence="1">
    <name type="scientific">marine sediment metagenome</name>
    <dbReference type="NCBI Taxonomy" id="412755"/>
    <lineage>
        <taxon>unclassified sequences</taxon>
        <taxon>metagenomes</taxon>
        <taxon>ecological metagenomes</taxon>
    </lineage>
</organism>
<dbReference type="AlphaFoldDB" id="A0A0F9FLW0"/>
<accession>A0A0F9FLW0</accession>
<comment type="caution">
    <text evidence="1">The sequence shown here is derived from an EMBL/GenBank/DDBJ whole genome shotgun (WGS) entry which is preliminary data.</text>
</comment>
<evidence type="ECO:0000313" key="1">
    <source>
        <dbReference type="EMBL" id="KKL58255.1"/>
    </source>
</evidence>
<feature type="non-terminal residue" evidence="1">
    <location>
        <position position="1"/>
    </location>
</feature>
<protein>
    <submittedName>
        <fullName evidence="1">Uncharacterized protein</fullName>
    </submittedName>
</protein>
<sequence>GDIQNKGSDAHAYRLRISPPRPDFELRLIPSAIALHQREATSVVVHALRKDGFAGQIKLDLKDGISGLSARGKIPSGQDKARVNIRAAEDATVDYGSIQLEGTAVIDGQTIRREAVPADEMMQAFLWRHLVPAKELVVAVKPVRRYALVTNLPEGDVLTIPFDGSVELDIRRAPGSKWGKNLKLSLSDAPNGIVMDQTEIKHGKWKTTVVFRRLKMSGTADFPLFHAALR</sequence>
<proteinExistence type="predicted"/>
<name>A0A0F9FLW0_9ZZZZ</name>
<gene>
    <name evidence="1" type="ORF">LCGC14_2227180</name>
</gene>
<reference evidence="1" key="1">
    <citation type="journal article" date="2015" name="Nature">
        <title>Complex archaea that bridge the gap between prokaryotes and eukaryotes.</title>
        <authorList>
            <person name="Spang A."/>
            <person name="Saw J.H."/>
            <person name="Jorgensen S.L."/>
            <person name="Zaremba-Niedzwiedzka K."/>
            <person name="Martijn J."/>
            <person name="Lind A.E."/>
            <person name="van Eijk R."/>
            <person name="Schleper C."/>
            <person name="Guy L."/>
            <person name="Ettema T.J."/>
        </authorList>
    </citation>
    <scope>NUCLEOTIDE SEQUENCE</scope>
</reference>
<dbReference type="EMBL" id="LAZR01029886">
    <property type="protein sequence ID" value="KKL58255.1"/>
    <property type="molecule type" value="Genomic_DNA"/>
</dbReference>